<dbReference type="RefSeq" id="WP_335962237.1">
    <property type="nucleotide sequence ID" value="NZ_JAXBLX010000026.1"/>
</dbReference>
<evidence type="ECO:0000313" key="2">
    <source>
        <dbReference type="Proteomes" id="UP001589838"/>
    </source>
</evidence>
<keyword evidence="2" id="KW-1185">Reference proteome</keyword>
<reference evidence="1 2" key="1">
    <citation type="submission" date="2024-09" db="EMBL/GenBank/DDBJ databases">
        <authorList>
            <person name="Sun Q."/>
            <person name="Mori K."/>
        </authorList>
    </citation>
    <scope>NUCLEOTIDE SEQUENCE [LARGE SCALE GENOMIC DNA]</scope>
    <source>
        <strain evidence="1 2">NCAIM B.02610</strain>
    </source>
</reference>
<sequence>MIKFKPKKQWERKMMDEMESALKEKGYEYEKHYFGDLIVNPNETNGMMYVIGVFDKKGYLLSPHIMKTGDPEIGANYSCKTWTPSDPADLIEWMEGINKDFLKMVDYIRIDLDLEPLRV</sequence>
<dbReference type="EMBL" id="JBHLUX010000008">
    <property type="protein sequence ID" value="MFC0469559.1"/>
    <property type="molecule type" value="Genomic_DNA"/>
</dbReference>
<accession>A0ABV6K8G7</accession>
<gene>
    <name evidence="1" type="ORF">ACFFHM_03210</name>
</gene>
<protein>
    <submittedName>
        <fullName evidence="1">Uncharacterized protein</fullName>
    </submittedName>
</protein>
<name>A0ABV6K8G7_9BACI</name>
<comment type="caution">
    <text evidence="1">The sequence shown here is derived from an EMBL/GenBank/DDBJ whole genome shotgun (WGS) entry which is preliminary data.</text>
</comment>
<dbReference type="Proteomes" id="UP001589838">
    <property type="component" value="Unassembled WGS sequence"/>
</dbReference>
<proteinExistence type="predicted"/>
<evidence type="ECO:0000313" key="1">
    <source>
        <dbReference type="EMBL" id="MFC0469559.1"/>
    </source>
</evidence>
<organism evidence="1 2">
    <name type="scientific">Halalkalibacter kiskunsagensis</name>
    <dbReference type="NCBI Taxonomy" id="1548599"/>
    <lineage>
        <taxon>Bacteria</taxon>
        <taxon>Bacillati</taxon>
        <taxon>Bacillota</taxon>
        <taxon>Bacilli</taxon>
        <taxon>Bacillales</taxon>
        <taxon>Bacillaceae</taxon>
        <taxon>Halalkalibacter</taxon>
    </lineage>
</organism>